<gene>
    <name evidence="1" type="ORF">RM550_14895</name>
</gene>
<dbReference type="Proteomes" id="UP001180551">
    <property type="component" value="Unassembled WGS sequence"/>
</dbReference>
<comment type="caution">
    <text evidence="1">The sequence shown here is derived from an EMBL/GenBank/DDBJ whole genome shotgun (WGS) entry which is preliminary data.</text>
</comment>
<keyword evidence="1" id="KW-0067">ATP-binding</keyword>
<dbReference type="InterPro" id="IPR036890">
    <property type="entry name" value="HATPase_C_sf"/>
</dbReference>
<dbReference type="EMBL" id="JAVRFE010000017">
    <property type="protein sequence ID" value="MDT0457007.1"/>
    <property type="molecule type" value="Genomic_DNA"/>
</dbReference>
<evidence type="ECO:0000313" key="2">
    <source>
        <dbReference type="Proteomes" id="UP001180551"/>
    </source>
</evidence>
<keyword evidence="1" id="KW-0547">Nucleotide-binding</keyword>
<name>A0ABU2T713_9ACTN</name>
<proteinExistence type="predicted"/>
<keyword evidence="2" id="KW-1185">Reference proteome</keyword>
<protein>
    <submittedName>
        <fullName evidence="1">ATP-binding protein</fullName>
    </submittedName>
</protein>
<accession>A0ABU2T713</accession>
<sequence>MQWFITKKKSGGKVSPQRLPLFLAGQALASFRDSGYSLSAAISEVVDNSLEATARNILVRMDEEPAEGRHGKNRVWRISFADDGSGMDDGALHRYPQVGHSSRYMRTDTIGKYGVGAKLSALNYGRRIDVWSRTSSASDWRHVWFDLDDALAEEELDNGQSAGIDPPTSKPVPDDLRDLLPDDAGTLVVWSKIDRLEDGRHSEDFKSLVGEVKKELSRTFRYFIDDGQRIEVNGEQLLAHDPLFLLSGTWAESVLGGYSKSESSQDMGSAFTEENRDAVLIADEPLPVGTHTAQLRVTLYPPAVTRSRQMGGDDVARRMRIPDNEGRISFVRRRREISYTNVPRIFGRRVAEPDRFIGIEVAFGPELDAYFGVRHVKRGAEPHAELRDQLRKELKKPLKTARKILAERWQEADRDGRKHLGEHRDVSDVASRKASELPALPVAPRVVTDPVQAFEDLARDVLGPAAQAEEKAEFIARERNRPFILKTVDVPGQEFIDITHLAGQQIVRLNARHRFYQDTWVPLTELVDAKPGTLGAEEIRRRAHRVLDALSLMLLAYARAEAMDPSSDARYGQLRGYWGMFLHTLMSTGKDEK</sequence>
<evidence type="ECO:0000313" key="1">
    <source>
        <dbReference type="EMBL" id="MDT0457007.1"/>
    </source>
</evidence>
<dbReference type="GO" id="GO:0005524">
    <property type="term" value="F:ATP binding"/>
    <property type="evidence" value="ECO:0007669"/>
    <property type="project" value="UniProtKB-KW"/>
</dbReference>
<dbReference type="RefSeq" id="WP_311624184.1">
    <property type="nucleotide sequence ID" value="NZ_JAVRFE010000017.1"/>
</dbReference>
<dbReference type="SUPFAM" id="SSF55874">
    <property type="entry name" value="ATPase domain of HSP90 chaperone/DNA topoisomerase II/histidine kinase"/>
    <property type="match status" value="1"/>
</dbReference>
<reference evidence="1" key="1">
    <citation type="submission" date="2024-05" db="EMBL/GenBank/DDBJ databases">
        <title>30 novel species of actinomycetes from the DSMZ collection.</title>
        <authorList>
            <person name="Nouioui I."/>
        </authorList>
    </citation>
    <scope>NUCLEOTIDE SEQUENCE</scope>
    <source>
        <strain evidence="1">DSM 41527</strain>
    </source>
</reference>
<dbReference type="Pfam" id="PF13589">
    <property type="entry name" value="HATPase_c_3"/>
    <property type="match status" value="1"/>
</dbReference>
<dbReference type="Gene3D" id="3.30.565.10">
    <property type="entry name" value="Histidine kinase-like ATPase, C-terminal domain"/>
    <property type="match status" value="1"/>
</dbReference>
<organism evidence="1 2">
    <name type="scientific">Streptomyces mooreae</name>
    <dbReference type="NCBI Taxonomy" id="3075523"/>
    <lineage>
        <taxon>Bacteria</taxon>
        <taxon>Bacillati</taxon>
        <taxon>Actinomycetota</taxon>
        <taxon>Actinomycetes</taxon>
        <taxon>Kitasatosporales</taxon>
        <taxon>Streptomycetaceae</taxon>
        <taxon>Streptomyces</taxon>
    </lineage>
</organism>